<protein>
    <submittedName>
        <fullName evidence="6">FAD-binding protein</fullName>
    </submittedName>
</protein>
<evidence type="ECO:0000256" key="1">
    <source>
        <dbReference type="ARBA" id="ARBA00001974"/>
    </source>
</evidence>
<accession>A0ABP7IK24</accession>
<evidence type="ECO:0000313" key="6">
    <source>
        <dbReference type="EMBL" id="GAA3820483.1"/>
    </source>
</evidence>
<dbReference type="Proteomes" id="UP001501821">
    <property type="component" value="Unassembled WGS sequence"/>
</dbReference>
<dbReference type="Pfam" id="PF00890">
    <property type="entry name" value="FAD_binding_2"/>
    <property type="match status" value="1"/>
</dbReference>
<keyword evidence="4" id="KW-0560">Oxidoreductase</keyword>
<keyword evidence="7" id="KW-1185">Reference proteome</keyword>
<comment type="caution">
    <text evidence="6">The sequence shown here is derived from an EMBL/GenBank/DDBJ whole genome shotgun (WGS) entry which is preliminary data.</text>
</comment>
<evidence type="ECO:0000256" key="3">
    <source>
        <dbReference type="ARBA" id="ARBA00022827"/>
    </source>
</evidence>
<evidence type="ECO:0000256" key="2">
    <source>
        <dbReference type="ARBA" id="ARBA00022630"/>
    </source>
</evidence>
<evidence type="ECO:0000259" key="5">
    <source>
        <dbReference type="Pfam" id="PF00890"/>
    </source>
</evidence>
<keyword evidence="3" id="KW-0274">FAD</keyword>
<organism evidence="6 7">
    <name type="scientific">Nocardioides panacisoli</name>
    <dbReference type="NCBI Taxonomy" id="627624"/>
    <lineage>
        <taxon>Bacteria</taxon>
        <taxon>Bacillati</taxon>
        <taxon>Actinomycetota</taxon>
        <taxon>Actinomycetes</taxon>
        <taxon>Propionibacteriales</taxon>
        <taxon>Nocardioidaceae</taxon>
        <taxon>Nocardioides</taxon>
    </lineage>
</organism>
<dbReference type="SUPFAM" id="SSF56425">
    <property type="entry name" value="Succinate dehydrogenase/fumarate reductase flavoprotein, catalytic domain"/>
    <property type="match status" value="1"/>
</dbReference>
<dbReference type="PANTHER" id="PTHR43400">
    <property type="entry name" value="FUMARATE REDUCTASE"/>
    <property type="match status" value="1"/>
</dbReference>
<feature type="domain" description="FAD-dependent oxidoreductase 2 FAD-binding" evidence="5">
    <location>
        <begin position="6"/>
        <end position="487"/>
    </location>
</feature>
<evidence type="ECO:0000313" key="7">
    <source>
        <dbReference type="Proteomes" id="UP001501821"/>
    </source>
</evidence>
<name>A0ABP7IK24_9ACTN</name>
<proteinExistence type="predicted"/>
<dbReference type="PANTHER" id="PTHR43400:SF10">
    <property type="entry name" value="3-OXOSTEROID 1-DEHYDROGENASE"/>
    <property type="match status" value="1"/>
</dbReference>
<dbReference type="RefSeq" id="WP_344775424.1">
    <property type="nucleotide sequence ID" value="NZ_BAABAH010000007.1"/>
</dbReference>
<dbReference type="PRINTS" id="PR00411">
    <property type="entry name" value="PNDRDTASEI"/>
</dbReference>
<dbReference type="Gene3D" id="3.50.50.60">
    <property type="entry name" value="FAD/NAD(P)-binding domain"/>
    <property type="match status" value="1"/>
</dbReference>
<gene>
    <name evidence="6" type="ORF">GCM10022242_22690</name>
</gene>
<dbReference type="InterPro" id="IPR027477">
    <property type="entry name" value="Succ_DH/fumarate_Rdtase_cat_sf"/>
</dbReference>
<reference evidence="7" key="1">
    <citation type="journal article" date="2019" name="Int. J. Syst. Evol. Microbiol.">
        <title>The Global Catalogue of Microorganisms (GCM) 10K type strain sequencing project: providing services to taxonomists for standard genome sequencing and annotation.</title>
        <authorList>
            <consortium name="The Broad Institute Genomics Platform"/>
            <consortium name="The Broad Institute Genome Sequencing Center for Infectious Disease"/>
            <person name="Wu L."/>
            <person name="Ma J."/>
        </authorList>
    </citation>
    <scope>NUCLEOTIDE SEQUENCE [LARGE SCALE GENOMIC DNA]</scope>
    <source>
        <strain evidence="7">JCM 16953</strain>
    </source>
</reference>
<keyword evidence="2" id="KW-0285">Flavoprotein</keyword>
<dbReference type="SUPFAM" id="SSF51905">
    <property type="entry name" value="FAD/NAD(P)-binding domain"/>
    <property type="match status" value="1"/>
</dbReference>
<dbReference type="EMBL" id="BAABAH010000007">
    <property type="protein sequence ID" value="GAA3820483.1"/>
    <property type="molecule type" value="Genomic_DNA"/>
</dbReference>
<dbReference type="InterPro" id="IPR036188">
    <property type="entry name" value="FAD/NAD-bd_sf"/>
</dbReference>
<dbReference type="Gene3D" id="3.90.700.10">
    <property type="entry name" value="Succinate dehydrogenase/fumarate reductase flavoprotein, catalytic domain"/>
    <property type="match status" value="1"/>
</dbReference>
<comment type="cofactor">
    <cofactor evidence="1">
        <name>FAD</name>
        <dbReference type="ChEBI" id="CHEBI:57692"/>
    </cofactor>
</comment>
<evidence type="ECO:0000256" key="4">
    <source>
        <dbReference type="ARBA" id="ARBA00023002"/>
    </source>
</evidence>
<dbReference type="InterPro" id="IPR050315">
    <property type="entry name" value="FAD-oxidoreductase_2"/>
</dbReference>
<sequence>MDEAYDVVVVGSGGGAMTAAALTARAGLSTVVLERTDHIGGTSAYSGGACWLPGSEVQQRAGLPDSTDGARAYLAAVLADPDTERVEALLAHAPELVAELESDPLMDFEWIPFSEYYDAPGRVPMGRSIQPVSIARDDLDPQVAALVRPPVERDRVGRGGRSTLSGGQALIGRLAAMLVRDGGTIRTGHHATGVRRDDGGRAVGVRVETEGGEALIGARRGIVVAAGGFEGNPRLRKEHGTPGSAAWTMAPRGTNTGEIIEACAAAGAATDYAGEGWFCPGLEHPDGSGTFTLGFRGGLMVDQHGRRYGNESLPYDRFGRVMAAAPERVPSWFVFDSREGGRLPAIAMPEGDAEEHLAAGTWVRADTLAELAALAGLDAAALEETVARFNGFAASGVDEDFGRGEDEYDTFFAGAGTPNKALVPLDTPPYYAARFVLSDLGTKGGLVTDARGRVLDGSGAPIPGLYAAGNSAASVFGSAYPGPGAPLGSAMTFASLAVRDILGS</sequence>
<dbReference type="InterPro" id="IPR003953">
    <property type="entry name" value="FAD-dep_OxRdtase_2_FAD-bd"/>
</dbReference>